<dbReference type="PROSITE" id="PS00107">
    <property type="entry name" value="PROTEIN_KINASE_ATP"/>
    <property type="match status" value="1"/>
</dbReference>
<evidence type="ECO:0000256" key="10">
    <source>
        <dbReference type="ARBA" id="ARBA00022989"/>
    </source>
</evidence>
<evidence type="ECO:0000256" key="1">
    <source>
        <dbReference type="ARBA" id="ARBA00004479"/>
    </source>
</evidence>
<feature type="compositionally biased region" description="Pro residues" evidence="16">
    <location>
        <begin position="621"/>
        <end position="633"/>
    </location>
</feature>
<dbReference type="GO" id="GO:0005524">
    <property type="term" value="F:ATP binding"/>
    <property type="evidence" value="ECO:0007669"/>
    <property type="project" value="UniProtKB-UniRule"/>
</dbReference>
<keyword evidence="12" id="KW-0325">Glycoprotein</keyword>
<dbReference type="InterPro" id="IPR000719">
    <property type="entry name" value="Prot_kinase_dom"/>
</dbReference>
<keyword evidence="6 18" id="KW-0732">Signal</keyword>
<organism evidence="20 21">
    <name type="scientific">Carya illinoinensis</name>
    <name type="common">Pecan</name>
    <dbReference type="NCBI Taxonomy" id="32201"/>
    <lineage>
        <taxon>Eukaryota</taxon>
        <taxon>Viridiplantae</taxon>
        <taxon>Streptophyta</taxon>
        <taxon>Embryophyta</taxon>
        <taxon>Tracheophyta</taxon>
        <taxon>Spermatophyta</taxon>
        <taxon>Magnoliopsida</taxon>
        <taxon>eudicotyledons</taxon>
        <taxon>Gunneridae</taxon>
        <taxon>Pentapetalae</taxon>
        <taxon>rosids</taxon>
        <taxon>fabids</taxon>
        <taxon>Fagales</taxon>
        <taxon>Juglandaceae</taxon>
        <taxon>Carya</taxon>
    </lineage>
</organism>
<evidence type="ECO:0000259" key="19">
    <source>
        <dbReference type="PROSITE" id="PS50011"/>
    </source>
</evidence>
<dbReference type="EC" id="2.7.11.1" evidence="2"/>
<dbReference type="GO" id="GO:0016020">
    <property type="term" value="C:membrane"/>
    <property type="evidence" value="ECO:0007669"/>
    <property type="project" value="UniProtKB-SubCell"/>
</dbReference>
<keyword evidence="5 17" id="KW-0812">Transmembrane</keyword>
<feature type="domain" description="Protein kinase" evidence="19">
    <location>
        <begin position="335"/>
        <end position="626"/>
    </location>
</feature>
<dbReference type="Proteomes" id="UP000811246">
    <property type="component" value="Unassembled WGS sequence"/>
</dbReference>
<evidence type="ECO:0000256" key="6">
    <source>
        <dbReference type="ARBA" id="ARBA00022729"/>
    </source>
</evidence>
<dbReference type="AlphaFoldDB" id="A0A922A2B0"/>
<dbReference type="PROSITE" id="PS00108">
    <property type="entry name" value="PROTEIN_KINASE_ST"/>
    <property type="match status" value="1"/>
</dbReference>
<evidence type="ECO:0000256" key="14">
    <source>
        <dbReference type="ARBA" id="ARBA00048679"/>
    </source>
</evidence>
<evidence type="ECO:0000313" key="20">
    <source>
        <dbReference type="EMBL" id="KAG6619014.1"/>
    </source>
</evidence>
<dbReference type="EMBL" id="MU228991">
    <property type="protein sequence ID" value="KAG6619014.1"/>
    <property type="molecule type" value="Genomic_DNA"/>
</dbReference>
<comment type="catalytic activity">
    <reaction evidence="13">
        <text>L-threonyl-[protein] + ATP = O-phospho-L-threonyl-[protein] + ADP + H(+)</text>
        <dbReference type="Rhea" id="RHEA:46608"/>
        <dbReference type="Rhea" id="RHEA-COMP:11060"/>
        <dbReference type="Rhea" id="RHEA-COMP:11605"/>
        <dbReference type="ChEBI" id="CHEBI:15378"/>
        <dbReference type="ChEBI" id="CHEBI:30013"/>
        <dbReference type="ChEBI" id="CHEBI:30616"/>
        <dbReference type="ChEBI" id="CHEBI:61977"/>
        <dbReference type="ChEBI" id="CHEBI:456216"/>
        <dbReference type="EC" id="2.7.11.1"/>
    </reaction>
</comment>
<dbReference type="Pfam" id="PF00069">
    <property type="entry name" value="Pkinase"/>
    <property type="match status" value="1"/>
</dbReference>
<proteinExistence type="predicted"/>
<evidence type="ECO:0000256" key="7">
    <source>
        <dbReference type="ARBA" id="ARBA00022741"/>
    </source>
</evidence>
<keyword evidence="11 17" id="KW-0472">Membrane</keyword>
<comment type="catalytic activity">
    <reaction evidence="14">
        <text>L-seryl-[protein] + ATP = O-phospho-L-seryl-[protein] + ADP + H(+)</text>
        <dbReference type="Rhea" id="RHEA:17989"/>
        <dbReference type="Rhea" id="RHEA-COMP:9863"/>
        <dbReference type="Rhea" id="RHEA-COMP:11604"/>
        <dbReference type="ChEBI" id="CHEBI:15378"/>
        <dbReference type="ChEBI" id="CHEBI:29999"/>
        <dbReference type="ChEBI" id="CHEBI:30616"/>
        <dbReference type="ChEBI" id="CHEBI:83421"/>
        <dbReference type="ChEBI" id="CHEBI:456216"/>
        <dbReference type="EC" id="2.7.11.1"/>
    </reaction>
</comment>
<feature type="transmembrane region" description="Helical" evidence="17">
    <location>
        <begin position="260"/>
        <end position="283"/>
    </location>
</feature>
<keyword evidence="3" id="KW-0723">Serine/threonine-protein kinase</keyword>
<comment type="caution">
    <text evidence="20">The sequence shown here is derived from an EMBL/GenBank/DDBJ whole genome shotgun (WGS) entry which is preliminary data.</text>
</comment>
<evidence type="ECO:0000256" key="15">
    <source>
        <dbReference type="PROSITE-ProRule" id="PRU10141"/>
    </source>
</evidence>
<reference evidence="20" key="1">
    <citation type="submission" date="2021-01" db="EMBL/GenBank/DDBJ databases">
        <authorList>
            <person name="Lovell J.T."/>
            <person name="Bentley N."/>
            <person name="Bhattarai G."/>
            <person name="Jenkins J.W."/>
            <person name="Sreedasyam A."/>
            <person name="Alarcon Y."/>
            <person name="Bock C."/>
            <person name="Boston L."/>
            <person name="Carlson J."/>
            <person name="Cervantes K."/>
            <person name="Clermont K."/>
            <person name="Krom N."/>
            <person name="Kubenka K."/>
            <person name="Mamidi S."/>
            <person name="Mattison C."/>
            <person name="Monteros M."/>
            <person name="Pisani C."/>
            <person name="Plott C."/>
            <person name="Rajasekar S."/>
            <person name="Rhein H.S."/>
            <person name="Rohla C."/>
            <person name="Song M."/>
            <person name="Hilaire R.S."/>
            <person name="Shu S."/>
            <person name="Wells L."/>
            <person name="Wang X."/>
            <person name="Webber J."/>
            <person name="Heerema R.J."/>
            <person name="Klein P."/>
            <person name="Conner P."/>
            <person name="Grauke L."/>
            <person name="Grimwood J."/>
            <person name="Schmutz J."/>
            <person name="Randall J.J."/>
        </authorList>
    </citation>
    <scope>NUCLEOTIDE SEQUENCE</scope>
    <source>
        <tissue evidence="20">Leaf</tissue>
    </source>
</reference>
<comment type="subcellular location">
    <subcellularLocation>
        <location evidence="1">Membrane</location>
        <topology evidence="1">Single-pass type I membrane protein</topology>
    </subcellularLocation>
</comment>
<dbReference type="InterPro" id="IPR032872">
    <property type="entry name" value="WAK_assoc_C"/>
</dbReference>
<evidence type="ECO:0000256" key="4">
    <source>
        <dbReference type="ARBA" id="ARBA00022679"/>
    </source>
</evidence>
<protein>
    <recommendedName>
        <fullName evidence="2">non-specific serine/threonine protein kinase</fullName>
        <ecNumber evidence="2">2.7.11.1</ecNumber>
    </recommendedName>
</protein>
<feature type="region of interest" description="Disordered" evidence="16">
    <location>
        <begin position="618"/>
        <end position="643"/>
    </location>
</feature>
<evidence type="ECO:0000256" key="13">
    <source>
        <dbReference type="ARBA" id="ARBA00047899"/>
    </source>
</evidence>
<evidence type="ECO:0000256" key="17">
    <source>
        <dbReference type="SAM" id="Phobius"/>
    </source>
</evidence>
<evidence type="ECO:0000256" key="18">
    <source>
        <dbReference type="SAM" id="SignalP"/>
    </source>
</evidence>
<gene>
    <name evidence="20" type="ORF">I3842_Q113400</name>
</gene>
<dbReference type="PROSITE" id="PS50011">
    <property type="entry name" value="PROTEIN_KINASE_DOM"/>
    <property type="match status" value="1"/>
</dbReference>
<keyword evidence="8" id="KW-0418">Kinase</keyword>
<feature type="chain" id="PRO_5036805463" description="non-specific serine/threonine protein kinase" evidence="18">
    <location>
        <begin position="34"/>
        <end position="643"/>
    </location>
</feature>
<dbReference type="InterPro" id="IPR025287">
    <property type="entry name" value="WAK_GUB"/>
</dbReference>
<keyword evidence="7 15" id="KW-0547">Nucleotide-binding</keyword>
<dbReference type="SMART" id="SM00220">
    <property type="entry name" value="S_TKc"/>
    <property type="match status" value="1"/>
</dbReference>
<dbReference type="FunFam" id="3.30.200.20:FF:000178">
    <property type="entry name" value="serine/threonine-protein kinase PBS1-like"/>
    <property type="match status" value="1"/>
</dbReference>
<evidence type="ECO:0000256" key="2">
    <source>
        <dbReference type="ARBA" id="ARBA00012513"/>
    </source>
</evidence>
<evidence type="ECO:0000256" key="3">
    <source>
        <dbReference type="ARBA" id="ARBA00022527"/>
    </source>
</evidence>
<keyword evidence="10 17" id="KW-1133">Transmembrane helix</keyword>
<dbReference type="InterPro" id="IPR008271">
    <property type="entry name" value="Ser/Thr_kinase_AS"/>
</dbReference>
<name>A0A922A2B0_CARIL</name>
<keyword evidence="4" id="KW-0808">Transferase</keyword>
<accession>A0A922A2B0</accession>
<dbReference type="Pfam" id="PF13947">
    <property type="entry name" value="GUB_WAK_bind"/>
    <property type="match status" value="1"/>
</dbReference>
<evidence type="ECO:0000256" key="12">
    <source>
        <dbReference type="ARBA" id="ARBA00023180"/>
    </source>
</evidence>
<feature type="signal peptide" evidence="18">
    <location>
        <begin position="1"/>
        <end position="33"/>
    </location>
</feature>
<evidence type="ECO:0000256" key="16">
    <source>
        <dbReference type="SAM" id="MobiDB-lite"/>
    </source>
</evidence>
<dbReference type="PANTHER" id="PTHR27009">
    <property type="entry name" value="RUST RESISTANCE KINASE LR10-RELATED"/>
    <property type="match status" value="1"/>
</dbReference>
<evidence type="ECO:0000256" key="11">
    <source>
        <dbReference type="ARBA" id="ARBA00023136"/>
    </source>
</evidence>
<dbReference type="InterPro" id="IPR017441">
    <property type="entry name" value="Protein_kinase_ATP_BS"/>
</dbReference>
<dbReference type="Pfam" id="PF14380">
    <property type="entry name" value="WAK_assoc"/>
    <property type="match status" value="1"/>
</dbReference>
<evidence type="ECO:0000256" key="5">
    <source>
        <dbReference type="ARBA" id="ARBA00022692"/>
    </source>
</evidence>
<dbReference type="GO" id="GO:0004674">
    <property type="term" value="F:protein serine/threonine kinase activity"/>
    <property type="evidence" value="ECO:0007669"/>
    <property type="project" value="UniProtKB-KW"/>
</dbReference>
<sequence length="643" mass="71797">MDSWLLSSSSFHRISLSLILLVMVFVEIPLSQCHDDFYSTCRKMFSCGKFTNIDFPFWGDIRPSGCGYPGLKLNCERSVTTIEIMKVNYSVLYVDSNSQILKISREDYRDGICSPVNYVSSTLDPTLFDFGPDYQNLTLFYGCAPDFLHFPFRTCGFLNQVVVHLELGAHGPPKDCNASVFVPIPSSVDSLELAILSLSKLEETIRDGFDVRWKGDTAGYCNYCKESMGVCGYDLNSNTPTCYLDSDHHPEPSRKLNRRLVVVIGIPTGTVVGIVVLSLVIICNVKRGHLSSKSTAWWKRYANNYHFNAHEKIIANFGSMAPKRYTYSDLKKLTKSFKDKVGEGGFGVVYKGKLPDGRIVAVKVLSKSKDNGEEFINEVASISRTSHVNIVSLLGFCCERSRRALIYEFVTNGSLDGFIYDKGTLDIANCHLENKTMFQIAIGIARGLEYLHSGCRTRILHLDIKPHNILLDKNFCPKISDFGLAKMCKTRDQSVVSMMGTRGTIGYIAPEVFSRTFGGVSHKSDVYSYGMLVLEMVGGRKDIEGGISGTSEKYFPHGIYKKLEQDEILGNSEVTRDEEDIVKKMIIVSLWCIQTNPLDRPSIGKVIEMLEGSTPQSLQFPPKPFLNSPPRPPIDSSTTSLSM</sequence>
<evidence type="ECO:0000256" key="8">
    <source>
        <dbReference type="ARBA" id="ARBA00022777"/>
    </source>
</evidence>
<dbReference type="InterPro" id="IPR045874">
    <property type="entry name" value="LRK10/LRL21-25-like"/>
</dbReference>
<dbReference type="FunFam" id="1.10.510.10:FF:000590">
    <property type="entry name" value="PR5-like receptor kinase"/>
    <property type="match status" value="1"/>
</dbReference>
<keyword evidence="9 15" id="KW-0067">ATP-binding</keyword>
<evidence type="ECO:0000313" key="21">
    <source>
        <dbReference type="Proteomes" id="UP000811246"/>
    </source>
</evidence>
<evidence type="ECO:0000256" key="9">
    <source>
        <dbReference type="ARBA" id="ARBA00022840"/>
    </source>
</evidence>
<feature type="binding site" evidence="15">
    <location>
        <position position="363"/>
    </location>
    <ligand>
        <name>ATP</name>
        <dbReference type="ChEBI" id="CHEBI:30616"/>
    </ligand>
</feature>
<dbReference type="GO" id="GO:0030247">
    <property type="term" value="F:polysaccharide binding"/>
    <property type="evidence" value="ECO:0007669"/>
    <property type="project" value="InterPro"/>
</dbReference>